<gene>
    <name evidence="23" type="ORF">NCGR_LOCUS10652</name>
</gene>
<dbReference type="InterPro" id="IPR011009">
    <property type="entry name" value="Kinase-like_dom_sf"/>
</dbReference>
<feature type="domain" description="Bulb-type lectin" evidence="21">
    <location>
        <begin position="60"/>
        <end position="196"/>
    </location>
</feature>
<dbReference type="FunFam" id="3.40.50.300:FF:001447">
    <property type="entry name" value="Ras-related protein Rab-1B"/>
    <property type="match status" value="1"/>
</dbReference>
<dbReference type="PROSITE" id="PS51420">
    <property type="entry name" value="RHO"/>
    <property type="match status" value="1"/>
</dbReference>
<dbReference type="Pfam" id="PF08276">
    <property type="entry name" value="PAN_2"/>
    <property type="match status" value="1"/>
</dbReference>
<evidence type="ECO:0000313" key="23">
    <source>
        <dbReference type="EMBL" id="CAD6215391.1"/>
    </source>
</evidence>
<feature type="transmembrane region" description="Helical" evidence="19">
    <location>
        <begin position="433"/>
        <end position="453"/>
    </location>
</feature>
<comment type="subcellular location">
    <subcellularLocation>
        <location evidence="15">Endomembrane system</location>
        <topology evidence="15">Lipid-anchor</topology>
    </subcellularLocation>
    <subcellularLocation>
        <location evidence="1">Membrane</location>
        <topology evidence="1">Single-pass type I membrane protein</topology>
    </subcellularLocation>
</comment>
<accession>A0A811N1D0</accession>
<keyword evidence="24" id="KW-1185">Reference proteome</keyword>
<evidence type="ECO:0000256" key="15">
    <source>
        <dbReference type="ARBA" id="ARBA00037868"/>
    </source>
</evidence>
<dbReference type="Pfam" id="PF00069">
    <property type="entry name" value="Pkinase"/>
    <property type="match status" value="1"/>
</dbReference>
<dbReference type="PROSITE" id="PS00108">
    <property type="entry name" value="PROTEIN_KINASE_ST"/>
    <property type="match status" value="1"/>
</dbReference>
<dbReference type="CDD" id="cd01098">
    <property type="entry name" value="PAN_AP_plant"/>
    <property type="match status" value="1"/>
</dbReference>
<dbReference type="FunFam" id="3.30.200.20:FF:000178">
    <property type="entry name" value="serine/threonine-protein kinase PBS1-like"/>
    <property type="match status" value="1"/>
</dbReference>
<dbReference type="SMART" id="SM00174">
    <property type="entry name" value="RHO"/>
    <property type="match status" value="1"/>
</dbReference>
<proteinExistence type="inferred from homology"/>
<evidence type="ECO:0000256" key="10">
    <source>
        <dbReference type="ARBA" id="ARBA00022989"/>
    </source>
</evidence>
<reference evidence="23" key="1">
    <citation type="submission" date="2020-10" db="EMBL/GenBank/DDBJ databases">
        <authorList>
            <person name="Han B."/>
            <person name="Lu T."/>
            <person name="Zhao Q."/>
            <person name="Huang X."/>
            <person name="Zhao Y."/>
        </authorList>
    </citation>
    <scope>NUCLEOTIDE SEQUENCE</scope>
</reference>
<dbReference type="FunFam" id="1.10.510.10:FF:000384">
    <property type="entry name" value="G-type lectin S-receptor-like serine/threonine-protein kinase"/>
    <property type="match status" value="1"/>
</dbReference>
<evidence type="ECO:0000256" key="16">
    <source>
        <dbReference type="ARBA" id="ARBA00047899"/>
    </source>
</evidence>
<dbReference type="SMART" id="SM00176">
    <property type="entry name" value="RAN"/>
    <property type="match status" value="1"/>
</dbReference>
<dbReference type="PROSITE" id="PS50011">
    <property type="entry name" value="PROTEIN_KINASE_DOM"/>
    <property type="match status" value="1"/>
</dbReference>
<feature type="binding site" evidence="18">
    <location>
        <position position="487"/>
    </location>
    <ligand>
        <name>ATP</name>
        <dbReference type="ChEBI" id="CHEBI:30616"/>
    </ligand>
</feature>
<protein>
    <recommendedName>
        <fullName evidence="3">non-specific serine/threonine protein kinase</fullName>
        <ecNumber evidence="3">2.7.11.1</ecNumber>
    </recommendedName>
</protein>
<evidence type="ECO:0000256" key="12">
    <source>
        <dbReference type="ARBA" id="ARBA00023136"/>
    </source>
</evidence>
<evidence type="ECO:0000256" key="18">
    <source>
        <dbReference type="PROSITE-ProRule" id="PRU10141"/>
    </source>
</evidence>
<dbReference type="CDD" id="cd01869">
    <property type="entry name" value="Rab1_Ypt1"/>
    <property type="match status" value="1"/>
</dbReference>
<feature type="domain" description="Protein kinase" evidence="20">
    <location>
        <begin position="458"/>
        <end position="727"/>
    </location>
</feature>
<keyword evidence="12 19" id="KW-0472">Membrane</keyword>
<dbReference type="InterPro" id="IPR001480">
    <property type="entry name" value="Bulb-type_lectin_dom"/>
</dbReference>
<evidence type="ECO:0000313" key="24">
    <source>
        <dbReference type="Proteomes" id="UP000604825"/>
    </source>
</evidence>
<dbReference type="PANTHER" id="PTHR47974">
    <property type="entry name" value="OS07G0415500 PROTEIN"/>
    <property type="match status" value="1"/>
</dbReference>
<dbReference type="SUPFAM" id="SSF56112">
    <property type="entry name" value="Protein kinase-like (PK-like)"/>
    <property type="match status" value="1"/>
</dbReference>
<dbReference type="SMART" id="SM00220">
    <property type="entry name" value="S_TKc"/>
    <property type="match status" value="1"/>
</dbReference>
<dbReference type="InterPro" id="IPR008271">
    <property type="entry name" value="Ser/Thr_kinase_AS"/>
</dbReference>
<dbReference type="InterPro" id="IPR000719">
    <property type="entry name" value="Prot_kinase_dom"/>
</dbReference>
<evidence type="ECO:0000256" key="9">
    <source>
        <dbReference type="ARBA" id="ARBA00022840"/>
    </source>
</evidence>
<evidence type="ECO:0000259" key="21">
    <source>
        <dbReference type="PROSITE" id="PS50927"/>
    </source>
</evidence>
<dbReference type="InterPro" id="IPR003609">
    <property type="entry name" value="Pan_app"/>
</dbReference>
<dbReference type="NCBIfam" id="TIGR00231">
    <property type="entry name" value="small_GTP"/>
    <property type="match status" value="1"/>
</dbReference>
<dbReference type="InterPro" id="IPR027417">
    <property type="entry name" value="P-loop_NTPase"/>
</dbReference>
<dbReference type="InterPro" id="IPR017441">
    <property type="entry name" value="Protein_kinase_ATP_BS"/>
</dbReference>
<dbReference type="SUPFAM" id="SSF51110">
    <property type="entry name" value="alpha-D-mannose-specific plant lectins"/>
    <property type="match status" value="1"/>
</dbReference>
<keyword evidence="11" id="KW-0342">GTP-binding</keyword>
<dbReference type="Pfam" id="PF00071">
    <property type="entry name" value="Ras"/>
    <property type="match status" value="1"/>
</dbReference>
<evidence type="ECO:0000256" key="13">
    <source>
        <dbReference type="ARBA" id="ARBA00023170"/>
    </source>
</evidence>
<dbReference type="EMBL" id="CAJGYO010000002">
    <property type="protein sequence ID" value="CAD6215391.1"/>
    <property type="molecule type" value="Genomic_DNA"/>
</dbReference>
<dbReference type="Gene3D" id="3.40.50.300">
    <property type="entry name" value="P-loop containing nucleotide triphosphate hydrolases"/>
    <property type="match status" value="1"/>
</dbReference>
<dbReference type="CDD" id="cd14066">
    <property type="entry name" value="STKc_IRAK"/>
    <property type="match status" value="1"/>
</dbReference>
<dbReference type="Gene3D" id="3.30.200.20">
    <property type="entry name" value="Phosphorylase Kinase, domain 1"/>
    <property type="match status" value="1"/>
</dbReference>
<dbReference type="SUPFAM" id="SSF52540">
    <property type="entry name" value="P-loop containing nucleoside triphosphate hydrolases"/>
    <property type="match status" value="1"/>
</dbReference>
<dbReference type="PROSITE" id="PS51419">
    <property type="entry name" value="RAB"/>
    <property type="match status" value="1"/>
</dbReference>
<evidence type="ECO:0000256" key="3">
    <source>
        <dbReference type="ARBA" id="ARBA00012513"/>
    </source>
</evidence>
<keyword evidence="9 18" id="KW-0067">ATP-binding</keyword>
<evidence type="ECO:0000256" key="14">
    <source>
        <dbReference type="ARBA" id="ARBA00023288"/>
    </source>
</evidence>
<dbReference type="GO" id="GO:0005525">
    <property type="term" value="F:GTP binding"/>
    <property type="evidence" value="ECO:0007669"/>
    <property type="project" value="UniProtKB-KW"/>
</dbReference>
<dbReference type="SMART" id="SM00108">
    <property type="entry name" value="B_lectin"/>
    <property type="match status" value="1"/>
</dbReference>
<dbReference type="GO" id="GO:0005524">
    <property type="term" value="F:ATP binding"/>
    <property type="evidence" value="ECO:0007669"/>
    <property type="project" value="UniProtKB-UniRule"/>
</dbReference>
<dbReference type="PROSITE" id="PS50948">
    <property type="entry name" value="PAN"/>
    <property type="match status" value="1"/>
</dbReference>
<dbReference type="Pfam" id="PF01453">
    <property type="entry name" value="B_lectin"/>
    <property type="match status" value="1"/>
</dbReference>
<dbReference type="OrthoDB" id="5857966at2759"/>
<keyword evidence="14" id="KW-0449">Lipoprotein</keyword>
<dbReference type="GO" id="GO:0012505">
    <property type="term" value="C:endomembrane system"/>
    <property type="evidence" value="ECO:0007669"/>
    <property type="project" value="UniProtKB-SubCell"/>
</dbReference>
<evidence type="ECO:0000256" key="1">
    <source>
        <dbReference type="ARBA" id="ARBA00004479"/>
    </source>
</evidence>
<dbReference type="InterPro" id="IPR036426">
    <property type="entry name" value="Bulb-type_lectin_dom_sf"/>
</dbReference>
<comment type="caution">
    <text evidence="23">The sequence shown here is derived from an EMBL/GenBank/DDBJ whole genome shotgun (WGS) entry which is preliminary data.</text>
</comment>
<feature type="domain" description="Apple" evidence="22">
    <location>
        <begin position="311"/>
        <end position="388"/>
    </location>
</feature>
<dbReference type="GO" id="GO:0016020">
    <property type="term" value="C:membrane"/>
    <property type="evidence" value="ECO:0007669"/>
    <property type="project" value="UniProtKB-SubCell"/>
</dbReference>
<keyword evidence="8" id="KW-0418">Kinase</keyword>
<dbReference type="SMART" id="SM00175">
    <property type="entry name" value="RAB"/>
    <property type="match status" value="1"/>
</dbReference>
<dbReference type="Gene3D" id="2.90.10.10">
    <property type="entry name" value="Bulb-type lectin domain"/>
    <property type="match status" value="1"/>
</dbReference>
<dbReference type="PROSITE" id="PS00107">
    <property type="entry name" value="PROTEIN_KINASE_ATP"/>
    <property type="match status" value="1"/>
</dbReference>
<dbReference type="AlphaFoldDB" id="A0A811N1D0"/>
<keyword evidence="7 18" id="KW-0547">Nucleotide-binding</keyword>
<evidence type="ECO:0000256" key="2">
    <source>
        <dbReference type="ARBA" id="ARBA00006270"/>
    </source>
</evidence>
<dbReference type="SMART" id="SM00177">
    <property type="entry name" value="ARF"/>
    <property type="match status" value="1"/>
</dbReference>
<dbReference type="Gene3D" id="1.10.510.10">
    <property type="entry name" value="Transferase(Phosphotransferase) domain 1"/>
    <property type="match status" value="1"/>
</dbReference>
<dbReference type="PROSITE" id="PS51421">
    <property type="entry name" value="RAS"/>
    <property type="match status" value="1"/>
</dbReference>
<dbReference type="PROSITE" id="PS50927">
    <property type="entry name" value="BULB_LECTIN"/>
    <property type="match status" value="1"/>
</dbReference>
<dbReference type="SMART" id="SM00173">
    <property type="entry name" value="RAS"/>
    <property type="match status" value="1"/>
</dbReference>
<evidence type="ECO:0000259" key="22">
    <source>
        <dbReference type="PROSITE" id="PS50948"/>
    </source>
</evidence>
<keyword evidence="5 19" id="KW-0812">Transmembrane</keyword>
<evidence type="ECO:0000256" key="11">
    <source>
        <dbReference type="ARBA" id="ARBA00023134"/>
    </source>
</evidence>
<dbReference type="InterPro" id="IPR005225">
    <property type="entry name" value="Small_GTP-bd"/>
</dbReference>
<evidence type="ECO:0000256" key="6">
    <source>
        <dbReference type="ARBA" id="ARBA00022729"/>
    </source>
</evidence>
<dbReference type="GO" id="GO:0004674">
    <property type="term" value="F:protein serine/threonine kinase activity"/>
    <property type="evidence" value="ECO:0007669"/>
    <property type="project" value="UniProtKB-EC"/>
</dbReference>
<dbReference type="InterPro" id="IPR057289">
    <property type="entry name" value="Rab1/Ypt1"/>
</dbReference>
<evidence type="ECO:0000256" key="5">
    <source>
        <dbReference type="ARBA" id="ARBA00022692"/>
    </source>
</evidence>
<evidence type="ECO:0000256" key="8">
    <source>
        <dbReference type="ARBA" id="ARBA00022777"/>
    </source>
</evidence>
<feature type="transmembrane region" description="Helical" evidence="19">
    <location>
        <begin position="407"/>
        <end position="427"/>
    </location>
</feature>
<name>A0A811N1D0_9POAL</name>
<keyword evidence="13" id="KW-0675">Receptor</keyword>
<keyword evidence="10 19" id="KW-1133">Transmembrane helix</keyword>
<comment type="catalytic activity">
    <reaction evidence="17">
        <text>L-seryl-[protein] + ATP = O-phospho-L-seryl-[protein] + ADP + H(+)</text>
        <dbReference type="Rhea" id="RHEA:17989"/>
        <dbReference type="Rhea" id="RHEA-COMP:9863"/>
        <dbReference type="Rhea" id="RHEA-COMP:11604"/>
        <dbReference type="ChEBI" id="CHEBI:15378"/>
        <dbReference type="ChEBI" id="CHEBI:29999"/>
        <dbReference type="ChEBI" id="CHEBI:30616"/>
        <dbReference type="ChEBI" id="CHEBI:83421"/>
        <dbReference type="ChEBI" id="CHEBI:456216"/>
        <dbReference type="EC" id="2.7.11.1"/>
    </reaction>
</comment>
<keyword evidence="6" id="KW-0732">Signal</keyword>
<comment type="similarity">
    <text evidence="2">Belongs to the small GTPase superfamily. Rab family.</text>
</comment>
<sequence>MSRAFTWFADICIGDLVIRLPACQGRSIPEMEKAIDWMSLFPSPFVLLLPSLMISLVCATENLLPGQILNAKRSLVSKNGAFKLGYDCTNPQADTYSFCGLGIWFANSSSPCKSDYIPVWQPHLDTDDPGTYFSSPYYNLSVSEEGLLQITGNGYLARSSSSYMTTASISAVAVLLDNGNLVVRDKENSSMMIWQSFDFPATTLLPGRYLGFNRITGENATLAINSYSYFLGGDSLIYTLSLDATRRRGFIIQQNPDGPTFADSLCNFDSYCGPYGLCTTSGSCVCPVGFDPPSTSAWIAAGCSRKVPLNCGNVEVTFHPIDGIHAYPQNALKLEAANMSECQSSCLRNCTCTAFAYNTSCLLWFWELRNTVVLDCGPNGNHMYIRIATNQQSGSRTAPLFSFRRRVVLGSAIGVITVFAVSLILLLRCRRKLFKATTIGGNGSLMVFSFVQIRKSTKTFSEKLGEGGFGCVFKGVLPDCTVVAVKKLKCLRQEDKQFRAEVQTIGMIQHVNIVRLLGFCAKYSGRFLVYEYMPNGSLSSHLFSRRSSNLSWEQWYSVALGIARGLAYLHEGCKDCIVHCDMKPDNVLLDADLCPKIADFGMAKLLGRDFSRALTTMRGTIGYLALEWISGLPITHKAEVYSYGMTLLEIVSGLRNSEKIKEGMFTYFPTYAAVKVSEGDVMCLLDSRLEGDADEEQLKRACRVACWCIQDAEDHRPMMGQVVHILKGVMGVDFPPVPSDYLFKLLIIGDSSVGKSCLLLRFADDSFVDTYISTIGVDFKIRTVDLDGKTVKQQIWDTAGQERFRTITSSYYRGAHGIIIVYDVTDMESFNNIKQWLSEIDRYASDNVCKLLVGNKCDLVDSKVVDTEKAKAFADSLGIPFIETSAKESINVEEAFLTMSSEIKKRKIMHN</sequence>
<dbReference type="Proteomes" id="UP000604825">
    <property type="component" value="Unassembled WGS sequence"/>
</dbReference>
<evidence type="ECO:0000259" key="20">
    <source>
        <dbReference type="PROSITE" id="PS50011"/>
    </source>
</evidence>
<dbReference type="GO" id="GO:0051707">
    <property type="term" value="P:response to other organism"/>
    <property type="evidence" value="ECO:0007669"/>
    <property type="project" value="UniProtKB-ARBA"/>
</dbReference>
<evidence type="ECO:0000256" key="19">
    <source>
        <dbReference type="SAM" id="Phobius"/>
    </source>
</evidence>
<evidence type="ECO:0000256" key="7">
    <source>
        <dbReference type="ARBA" id="ARBA00022741"/>
    </source>
</evidence>
<dbReference type="PRINTS" id="PR00449">
    <property type="entry name" value="RASTRNSFRMNG"/>
</dbReference>
<organism evidence="23 24">
    <name type="scientific">Miscanthus lutarioriparius</name>
    <dbReference type="NCBI Taxonomy" id="422564"/>
    <lineage>
        <taxon>Eukaryota</taxon>
        <taxon>Viridiplantae</taxon>
        <taxon>Streptophyta</taxon>
        <taxon>Embryophyta</taxon>
        <taxon>Tracheophyta</taxon>
        <taxon>Spermatophyta</taxon>
        <taxon>Magnoliopsida</taxon>
        <taxon>Liliopsida</taxon>
        <taxon>Poales</taxon>
        <taxon>Poaceae</taxon>
        <taxon>PACMAD clade</taxon>
        <taxon>Panicoideae</taxon>
        <taxon>Andropogonodae</taxon>
        <taxon>Andropogoneae</taxon>
        <taxon>Saccharinae</taxon>
        <taxon>Miscanthus</taxon>
    </lineage>
</organism>
<evidence type="ECO:0000256" key="17">
    <source>
        <dbReference type="ARBA" id="ARBA00048679"/>
    </source>
</evidence>
<dbReference type="EC" id="2.7.11.1" evidence="3"/>
<dbReference type="PANTHER" id="PTHR47974:SF19">
    <property type="entry name" value="RECEPTOR-LIKE SERINE_THREONINE-PROTEIN KINASE"/>
    <property type="match status" value="1"/>
</dbReference>
<evidence type="ECO:0000256" key="4">
    <source>
        <dbReference type="ARBA" id="ARBA00022679"/>
    </source>
</evidence>
<comment type="catalytic activity">
    <reaction evidence="16">
        <text>L-threonyl-[protein] + ATP = O-phospho-L-threonyl-[protein] + ADP + H(+)</text>
        <dbReference type="Rhea" id="RHEA:46608"/>
        <dbReference type="Rhea" id="RHEA-COMP:11060"/>
        <dbReference type="Rhea" id="RHEA-COMP:11605"/>
        <dbReference type="ChEBI" id="CHEBI:15378"/>
        <dbReference type="ChEBI" id="CHEBI:30013"/>
        <dbReference type="ChEBI" id="CHEBI:30616"/>
        <dbReference type="ChEBI" id="CHEBI:61977"/>
        <dbReference type="ChEBI" id="CHEBI:456216"/>
        <dbReference type="EC" id="2.7.11.1"/>
    </reaction>
</comment>
<dbReference type="InterPro" id="IPR001806">
    <property type="entry name" value="Small_GTPase"/>
</dbReference>
<keyword evidence="4" id="KW-0808">Transferase</keyword>
<dbReference type="GO" id="GO:0003924">
    <property type="term" value="F:GTPase activity"/>
    <property type="evidence" value="ECO:0007669"/>
    <property type="project" value="InterPro"/>
</dbReference>